<name>A0A6A0H642_HYAAZ</name>
<proteinExistence type="predicted"/>
<organism evidence="2">
    <name type="scientific">Hyalella azteca</name>
    <name type="common">Amphipod</name>
    <dbReference type="NCBI Taxonomy" id="294128"/>
    <lineage>
        <taxon>Eukaryota</taxon>
        <taxon>Metazoa</taxon>
        <taxon>Ecdysozoa</taxon>
        <taxon>Arthropoda</taxon>
        <taxon>Crustacea</taxon>
        <taxon>Multicrustacea</taxon>
        <taxon>Malacostraca</taxon>
        <taxon>Eumalacostraca</taxon>
        <taxon>Peracarida</taxon>
        <taxon>Amphipoda</taxon>
        <taxon>Senticaudata</taxon>
        <taxon>Talitrida</taxon>
        <taxon>Talitroidea</taxon>
        <taxon>Hyalellidae</taxon>
        <taxon>Hyalella</taxon>
    </lineage>
</organism>
<protein>
    <recommendedName>
        <fullName evidence="1">Ras-associating domain-containing protein</fullName>
    </recommendedName>
</protein>
<feature type="domain" description="Ras-associating" evidence="1">
    <location>
        <begin position="1"/>
        <end position="60"/>
    </location>
</feature>
<reference evidence="2" key="3">
    <citation type="submission" date="2019-06" db="EMBL/GenBank/DDBJ databases">
        <authorList>
            <person name="Poynton C."/>
            <person name="Hasenbein S."/>
            <person name="Benoit J.B."/>
            <person name="Sepulveda M.S."/>
            <person name="Poelchau M.F."/>
            <person name="Murali S.C."/>
            <person name="Chen S."/>
            <person name="Glastad K.M."/>
            <person name="Werren J.H."/>
            <person name="Vineis J.H."/>
            <person name="Bowen J.L."/>
            <person name="Friedrich M."/>
            <person name="Jones J."/>
            <person name="Robertson H.M."/>
            <person name="Feyereisen R."/>
            <person name="Mechler-Hickson A."/>
            <person name="Mathers N."/>
            <person name="Lee C.E."/>
            <person name="Colbourne J.K."/>
            <person name="Biales A."/>
            <person name="Johnston J.S."/>
            <person name="Wellborn G.A."/>
            <person name="Rosendale A.J."/>
            <person name="Cridge A.G."/>
            <person name="Munoz-Torres M.C."/>
            <person name="Bain P.A."/>
            <person name="Manny A.R."/>
            <person name="Major K.M."/>
            <person name="Lambert F.N."/>
            <person name="Vulpe C.D."/>
            <person name="Tuck P."/>
            <person name="Blalock B.J."/>
            <person name="Lin Y.-Y."/>
            <person name="Smith M.E."/>
            <person name="Ochoa-Acuna H."/>
            <person name="Chen M.-J.M."/>
            <person name="Childers C.P."/>
            <person name="Qu J."/>
            <person name="Dugan S."/>
            <person name="Lee S.L."/>
            <person name="Chao H."/>
            <person name="Dinh H."/>
            <person name="Han Y."/>
            <person name="Doddapaneni H."/>
            <person name="Worley K.C."/>
            <person name="Muzny D.M."/>
            <person name="Gibbs R.A."/>
            <person name="Richards S."/>
        </authorList>
    </citation>
    <scope>NUCLEOTIDE SEQUENCE</scope>
    <source>
        <strain evidence="2">HAZT.00-mixed</strain>
        <tissue evidence="2">Whole organism</tissue>
    </source>
</reference>
<evidence type="ECO:0000313" key="2">
    <source>
        <dbReference type="EMBL" id="KAA0199779.1"/>
    </source>
</evidence>
<reference evidence="2" key="2">
    <citation type="journal article" date="2018" name="Environ. Sci. Technol.">
        <title>The Toxicogenome of Hyalella azteca: A Model for Sediment Ecotoxicology and Evolutionary Toxicology.</title>
        <authorList>
            <person name="Poynton H.C."/>
            <person name="Hasenbein S."/>
            <person name="Benoit J.B."/>
            <person name="Sepulveda M.S."/>
            <person name="Poelchau M.F."/>
            <person name="Hughes D.S.T."/>
            <person name="Murali S.C."/>
            <person name="Chen S."/>
            <person name="Glastad K.M."/>
            <person name="Goodisman M.A.D."/>
            <person name="Werren J.H."/>
            <person name="Vineis J.H."/>
            <person name="Bowen J.L."/>
            <person name="Friedrich M."/>
            <person name="Jones J."/>
            <person name="Robertson H.M."/>
            <person name="Feyereisen R."/>
            <person name="Mechler-Hickson A."/>
            <person name="Mathers N."/>
            <person name="Lee C.E."/>
            <person name="Colbourne J.K."/>
            <person name="Biales A."/>
            <person name="Johnston J.S."/>
            <person name="Wellborn G.A."/>
            <person name="Rosendale A.J."/>
            <person name="Cridge A.G."/>
            <person name="Munoz-Torres M.C."/>
            <person name="Bain P.A."/>
            <person name="Manny A.R."/>
            <person name="Major K.M."/>
            <person name="Lambert F.N."/>
            <person name="Vulpe C.D."/>
            <person name="Tuck P."/>
            <person name="Blalock B.J."/>
            <person name="Lin Y.Y."/>
            <person name="Smith M.E."/>
            <person name="Ochoa-Acuna H."/>
            <person name="Chen M.M."/>
            <person name="Childers C.P."/>
            <person name="Qu J."/>
            <person name="Dugan S."/>
            <person name="Lee S.L."/>
            <person name="Chao H."/>
            <person name="Dinh H."/>
            <person name="Han Y."/>
            <person name="Doddapaneni H."/>
            <person name="Worley K.C."/>
            <person name="Muzny D.M."/>
            <person name="Gibbs R.A."/>
            <person name="Richards S."/>
        </authorList>
    </citation>
    <scope>NUCLEOTIDE SEQUENCE</scope>
    <source>
        <strain evidence="2">HAZT.00-mixed</strain>
        <tissue evidence="2">Whole organism</tissue>
    </source>
</reference>
<gene>
    <name evidence="2" type="ORF">HAZT_HAZT001432</name>
</gene>
<evidence type="ECO:0000259" key="1">
    <source>
        <dbReference type="PROSITE" id="PS50200"/>
    </source>
</evidence>
<dbReference type="InterPro" id="IPR000159">
    <property type="entry name" value="RA_dom"/>
</dbReference>
<reference evidence="2" key="1">
    <citation type="submission" date="2014-08" db="EMBL/GenBank/DDBJ databases">
        <authorList>
            <person name="Murali S."/>
            <person name="Richards S."/>
            <person name="Bandaranaike D."/>
            <person name="Bellair M."/>
            <person name="Blankenburg K."/>
            <person name="Chao H."/>
            <person name="Dinh H."/>
            <person name="Doddapaneni H."/>
            <person name="Dugan-Rocha S."/>
            <person name="Elkadiri S."/>
            <person name="Gnanaolivu R."/>
            <person name="Hughes D."/>
            <person name="Lee S."/>
            <person name="Li M."/>
            <person name="Ming W."/>
            <person name="Munidasa M."/>
            <person name="Muniz J."/>
            <person name="Nguyen L."/>
            <person name="Osuji N."/>
            <person name="Pu L.-L."/>
            <person name="Puazo M."/>
            <person name="Skinner E."/>
            <person name="Qu C."/>
            <person name="Quiroz J."/>
            <person name="Raj R."/>
            <person name="Weissenberger G."/>
            <person name="Xin Y."/>
            <person name="Zou X."/>
            <person name="Han Y."/>
            <person name="Worley K."/>
            <person name="Muzny D."/>
            <person name="Gibbs R."/>
        </authorList>
    </citation>
    <scope>NUCLEOTIDE SEQUENCE</scope>
    <source>
        <strain evidence="2">HAZT.00-mixed</strain>
        <tissue evidence="2">Whole organism</tissue>
    </source>
</reference>
<dbReference type="Proteomes" id="UP000711488">
    <property type="component" value="Unassembled WGS sequence"/>
</dbReference>
<dbReference type="GO" id="GO:0007165">
    <property type="term" value="P:signal transduction"/>
    <property type="evidence" value="ECO:0007669"/>
    <property type="project" value="InterPro"/>
</dbReference>
<dbReference type="AlphaFoldDB" id="A0A6A0H642"/>
<dbReference type="EMBL" id="JQDR03006717">
    <property type="protein sequence ID" value="KAA0199779.1"/>
    <property type="molecule type" value="Genomic_DNA"/>
</dbReference>
<comment type="caution">
    <text evidence="2">The sequence shown here is derived from an EMBL/GenBank/DDBJ whole genome shotgun (WGS) entry which is preliminary data.</text>
</comment>
<dbReference type="PROSITE" id="PS50200">
    <property type="entry name" value="RA"/>
    <property type="match status" value="1"/>
</dbReference>
<sequence>MMAHKMRVTNPQDYGLYKLVDGYGEYCESVLGDNECPQSVRNELSHSGHHCIIAFKRTDAKIAWPMVKE</sequence>
<accession>A0A6A0H642</accession>